<accession>A0A0E9RG39</accession>
<name>A0A0E9RG39_ANGAN</name>
<dbReference type="AlphaFoldDB" id="A0A0E9RG39"/>
<dbReference type="EMBL" id="GBXM01081147">
    <property type="protein sequence ID" value="JAH27430.1"/>
    <property type="molecule type" value="Transcribed_RNA"/>
</dbReference>
<sequence>MSVRFSCQLLALMTQLAHNILNYILDWHMNDCFYVSLYE</sequence>
<organism evidence="1">
    <name type="scientific">Anguilla anguilla</name>
    <name type="common">European freshwater eel</name>
    <name type="synonym">Muraena anguilla</name>
    <dbReference type="NCBI Taxonomy" id="7936"/>
    <lineage>
        <taxon>Eukaryota</taxon>
        <taxon>Metazoa</taxon>
        <taxon>Chordata</taxon>
        <taxon>Craniata</taxon>
        <taxon>Vertebrata</taxon>
        <taxon>Euteleostomi</taxon>
        <taxon>Actinopterygii</taxon>
        <taxon>Neopterygii</taxon>
        <taxon>Teleostei</taxon>
        <taxon>Anguilliformes</taxon>
        <taxon>Anguillidae</taxon>
        <taxon>Anguilla</taxon>
    </lineage>
</organism>
<proteinExistence type="predicted"/>
<protein>
    <submittedName>
        <fullName evidence="1">Uncharacterized protein</fullName>
    </submittedName>
</protein>
<reference evidence="1" key="2">
    <citation type="journal article" date="2015" name="Fish Shellfish Immunol.">
        <title>Early steps in the European eel (Anguilla anguilla)-Vibrio vulnificus interaction in the gills: Role of the RtxA13 toxin.</title>
        <authorList>
            <person name="Callol A."/>
            <person name="Pajuelo D."/>
            <person name="Ebbesson L."/>
            <person name="Teles M."/>
            <person name="MacKenzie S."/>
            <person name="Amaro C."/>
        </authorList>
    </citation>
    <scope>NUCLEOTIDE SEQUENCE</scope>
</reference>
<reference evidence="1" key="1">
    <citation type="submission" date="2014-11" db="EMBL/GenBank/DDBJ databases">
        <authorList>
            <person name="Amaro Gonzalez C."/>
        </authorList>
    </citation>
    <scope>NUCLEOTIDE SEQUENCE</scope>
</reference>
<evidence type="ECO:0000313" key="1">
    <source>
        <dbReference type="EMBL" id="JAH27430.1"/>
    </source>
</evidence>